<evidence type="ECO:0000313" key="10">
    <source>
        <dbReference type="EMBL" id="ACJ00847.1"/>
    </source>
</evidence>
<feature type="binding site" evidence="9">
    <location>
        <position position="42"/>
    </location>
    <ligand>
        <name>Mg(2+)</name>
        <dbReference type="ChEBI" id="CHEBI:18420"/>
        <note>catalytic</note>
    </ligand>
</feature>
<keyword evidence="7 9" id="KW-0460">Magnesium</keyword>
<accession>B6IX23</accession>
<dbReference type="GO" id="GO:0046872">
    <property type="term" value="F:metal ion binding"/>
    <property type="evidence" value="ECO:0007669"/>
    <property type="project" value="UniProtKB-UniRule"/>
</dbReference>
<dbReference type="SUPFAM" id="SSF143430">
    <property type="entry name" value="TTP0101/SSO1404-like"/>
    <property type="match status" value="1"/>
</dbReference>
<dbReference type="InterPro" id="IPR019199">
    <property type="entry name" value="Virulence_VapD/CRISPR_Cas2"/>
</dbReference>
<evidence type="ECO:0000256" key="2">
    <source>
        <dbReference type="ARBA" id="ARBA00009959"/>
    </source>
</evidence>
<evidence type="ECO:0000313" key="11">
    <source>
        <dbReference type="Proteomes" id="UP000001591"/>
    </source>
</evidence>
<dbReference type="NCBIfam" id="TIGR01573">
    <property type="entry name" value="cas2"/>
    <property type="match status" value="1"/>
</dbReference>
<keyword evidence="8 9" id="KW-0051">Antiviral defense</keyword>
<sequence length="126" mass="14383">MALWTDPDDDEFFEDPFDADVDTLATLLTGKPPMNRYVVSYDIIDNRRRVKVSNCLDSYGQRVQKSVFEVLISKQLHARMIRELTALIDAGQDRISIYPQCGSCDARRVDLGVAPDKPVHQNWIIV</sequence>
<evidence type="ECO:0000256" key="7">
    <source>
        <dbReference type="ARBA" id="ARBA00022842"/>
    </source>
</evidence>
<keyword evidence="5 9" id="KW-0255">Endonuclease</keyword>
<keyword evidence="6 9" id="KW-0378">Hydrolase</keyword>
<comment type="subunit">
    <text evidence="9">Homodimer, forms a heterotetramer with a Cas1 homodimer.</text>
</comment>
<evidence type="ECO:0000256" key="8">
    <source>
        <dbReference type="ARBA" id="ARBA00023118"/>
    </source>
</evidence>
<evidence type="ECO:0000256" key="9">
    <source>
        <dbReference type="HAMAP-Rule" id="MF_01471"/>
    </source>
</evidence>
<comment type="similarity">
    <text evidence="2 9">Belongs to the CRISPR-associated endoribonuclease Cas2 protein family.</text>
</comment>
<organism evidence="10 11">
    <name type="scientific">Rhodospirillum centenum (strain ATCC 51521 / SW)</name>
    <dbReference type="NCBI Taxonomy" id="414684"/>
    <lineage>
        <taxon>Bacteria</taxon>
        <taxon>Pseudomonadati</taxon>
        <taxon>Pseudomonadota</taxon>
        <taxon>Alphaproteobacteria</taxon>
        <taxon>Rhodospirillales</taxon>
        <taxon>Rhodospirillaceae</taxon>
        <taxon>Rhodospirillum</taxon>
    </lineage>
</organism>
<comment type="function">
    <text evidence="9">CRISPR (clustered regularly interspaced short palindromic repeat), is an adaptive immune system that provides protection against mobile genetic elements (viruses, transposable elements and conjugative plasmids). CRISPR clusters contain sequences complementary to antecedent mobile elements and target invading nucleic acids. CRISPR clusters are transcribed and processed into CRISPR RNA (crRNA). Functions as a ssRNA-specific endoribonuclease. Involved in the integration of spacer DNA into the CRISPR cassette.</text>
</comment>
<gene>
    <name evidence="9 10" type="primary">cas2</name>
    <name evidence="10" type="ordered locus">RC1_3489</name>
</gene>
<dbReference type="EC" id="3.1.-.-" evidence="9"/>
<keyword evidence="3 9" id="KW-0540">Nuclease</keyword>
<keyword evidence="11" id="KW-1185">Reference proteome</keyword>
<dbReference type="PANTHER" id="PTHR34405:SF3">
    <property type="entry name" value="CRISPR-ASSOCIATED ENDORIBONUCLEASE CAS2 3"/>
    <property type="match status" value="1"/>
</dbReference>
<dbReference type="Pfam" id="PF09827">
    <property type="entry name" value="CRISPR_Cas2"/>
    <property type="match status" value="1"/>
</dbReference>
<evidence type="ECO:0000256" key="4">
    <source>
        <dbReference type="ARBA" id="ARBA00022723"/>
    </source>
</evidence>
<dbReference type="STRING" id="414684.RC1_3489"/>
<protein>
    <recommendedName>
        <fullName evidence="9">CRISPR-associated endoribonuclease Cas2</fullName>
        <ecNumber evidence="9">3.1.-.-</ecNumber>
    </recommendedName>
</protein>
<dbReference type="KEGG" id="rce:RC1_3489"/>
<dbReference type="AlphaFoldDB" id="B6IX23"/>
<dbReference type="InterPro" id="IPR021127">
    <property type="entry name" value="CRISPR_associated_Cas2"/>
</dbReference>
<dbReference type="HAMAP" id="MF_01471">
    <property type="entry name" value="Cas2"/>
    <property type="match status" value="1"/>
</dbReference>
<evidence type="ECO:0000256" key="1">
    <source>
        <dbReference type="ARBA" id="ARBA00001946"/>
    </source>
</evidence>
<dbReference type="EMBL" id="CP000613">
    <property type="protein sequence ID" value="ACJ00847.1"/>
    <property type="molecule type" value="Genomic_DNA"/>
</dbReference>
<name>B6IX23_RHOCS</name>
<dbReference type="GO" id="GO:0004521">
    <property type="term" value="F:RNA endonuclease activity"/>
    <property type="evidence" value="ECO:0007669"/>
    <property type="project" value="InterPro"/>
</dbReference>
<evidence type="ECO:0000256" key="5">
    <source>
        <dbReference type="ARBA" id="ARBA00022759"/>
    </source>
</evidence>
<dbReference type="PANTHER" id="PTHR34405">
    <property type="entry name" value="CRISPR-ASSOCIATED ENDORIBONUCLEASE CAS2"/>
    <property type="match status" value="1"/>
</dbReference>
<dbReference type="eggNOG" id="COG1343">
    <property type="taxonomic scope" value="Bacteria"/>
</dbReference>
<keyword evidence="4 9" id="KW-0479">Metal-binding</keyword>
<comment type="cofactor">
    <cofactor evidence="1 9">
        <name>Mg(2+)</name>
        <dbReference type="ChEBI" id="CHEBI:18420"/>
    </cofactor>
</comment>
<dbReference type="Proteomes" id="UP000001591">
    <property type="component" value="Chromosome"/>
</dbReference>
<dbReference type="RefSeq" id="WP_012568625.1">
    <property type="nucleotide sequence ID" value="NC_011420.2"/>
</dbReference>
<evidence type="ECO:0000256" key="3">
    <source>
        <dbReference type="ARBA" id="ARBA00022722"/>
    </source>
</evidence>
<evidence type="ECO:0000256" key="6">
    <source>
        <dbReference type="ARBA" id="ARBA00022801"/>
    </source>
</evidence>
<dbReference type="HOGENOM" id="CLU_161124_3_1_5"/>
<dbReference type="OrthoDB" id="9798176at2"/>
<reference evidence="10 11" key="1">
    <citation type="journal article" date="2010" name="BMC Genomics">
        <title>Metabolic flexibility revealed in the genome of the cyst-forming alpha-1 proteobacterium Rhodospirillum centenum.</title>
        <authorList>
            <person name="Lu Y.K."/>
            <person name="Marden J."/>
            <person name="Han M."/>
            <person name="Swingley W.D."/>
            <person name="Mastrian S.D."/>
            <person name="Chowdhury S.R."/>
            <person name="Hao J."/>
            <person name="Helmy T."/>
            <person name="Kim S."/>
            <person name="Kurdoglu A.A."/>
            <person name="Matthies H.J."/>
            <person name="Rollo D."/>
            <person name="Stothard P."/>
            <person name="Blankenship R.E."/>
            <person name="Bauer C.E."/>
            <person name="Touchman J.W."/>
        </authorList>
    </citation>
    <scope>NUCLEOTIDE SEQUENCE [LARGE SCALE GENOMIC DNA]</scope>
    <source>
        <strain evidence="11">ATCC 51521 / SW</strain>
    </source>
</reference>
<dbReference type="CDD" id="cd09725">
    <property type="entry name" value="Cas2_I_II_III"/>
    <property type="match status" value="1"/>
</dbReference>
<proteinExistence type="inferred from homology"/>
<dbReference type="Gene3D" id="3.30.70.240">
    <property type="match status" value="1"/>
</dbReference>
<dbReference type="GO" id="GO:0043571">
    <property type="term" value="P:maintenance of CRISPR repeat elements"/>
    <property type="evidence" value="ECO:0007669"/>
    <property type="project" value="UniProtKB-UniRule"/>
</dbReference>
<dbReference type="GO" id="GO:0016787">
    <property type="term" value="F:hydrolase activity"/>
    <property type="evidence" value="ECO:0007669"/>
    <property type="project" value="UniProtKB-KW"/>
</dbReference>
<dbReference type="GO" id="GO:0051607">
    <property type="term" value="P:defense response to virus"/>
    <property type="evidence" value="ECO:0007669"/>
    <property type="project" value="UniProtKB-UniRule"/>
</dbReference>